<gene>
    <name evidence="1" type="ORF">APZ42_011636</name>
</gene>
<evidence type="ECO:0000313" key="2">
    <source>
        <dbReference type="Proteomes" id="UP000076858"/>
    </source>
</evidence>
<dbReference type="AlphaFoldDB" id="A0A162SV88"/>
<protein>
    <submittedName>
        <fullName evidence="1">Uncharacterized protein</fullName>
    </submittedName>
</protein>
<keyword evidence="2" id="KW-1185">Reference proteome</keyword>
<name>A0A162SV88_9CRUS</name>
<accession>A0A162SV88</accession>
<sequence length="103" mass="11927">MFGSSAVVSFHFVSKVSFQFVMSLVLHRVDKVLSQRGEARGRVQALPKEKNDRRQVKCQIPPLFLTGIGHVISKTFTRWLSQWLLFYSRIFFLASIDPERHCS</sequence>
<dbReference type="EMBL" id="LRGB01000024">
    <property type="protein sequence ID" value="KZS21655.1"/>
    <property type="molecule type" value="Genomic_DNA"/>
</dbReference>
<evidence type="ECO:0000313" key="1">
    <source>
        <dbReference type="EMBL" id="KZS21655.1"/>
    </source>
</evidence>
<dbReference type="Proteomes" id="UP000076858">
    <property type="component" value="Unassembled WGS sequence"/>
</dbReference>
<comment type="caution">
    <text evidence="1">The sequence shown here is derived from an EMBL/GenBank/DDBJ whole genome shotgun (WGS) entry which is preliminary data.</text>
</comment>
<proteinExistence type="predicted"/>
<reference evidence="1 2" key="1">
    <citation type="submission" date="2016-03" db="EMBL/GenBank/DDBJ databases">
        <title>EvidentialGene: Evidence-directed Construction of Genes on Genomes.</title>
        <authorList>
            <person name="Gilbert D.G."/>
            <person name="Choi J.-H."/>
            <person name="Mockaitis K."/>
            <person name="Colbourne J."/>
            <person name="Pfrender M."/>
        </authorList>
    </citation>
    <scope>NUCLEOTIDE SEQUENCE [LARGE SCALE GENOMIC DNA]</scope>
    <source>
        <strain evidence="1 2">Xinb3</strain>
        <tissue evidence="1">Complete organism</tissue>
    </source>
</reference>
<organism evidence="1 2">
    <name type="scientific">Daphnia magna</name>
    <dbReference type="NCBI Taxonomy" id="35525"/>
    <lineage>
        <taxon>Eukaryota</taxon>
        <taxon>Metazoa</taxon>
        <taxon>Ecdysozoa</taxon>
        <taxon>Arthropoda</taxon>
        <taxon>Crustacea</taxon>
        <taxon>Branchiopoda</taxon>
        <taxon>Diplostraca</taxon>
        <taxon>Cladocera</taxon>
        <taxon>Anomopoda</taxon>
        <taxon>Daphniidae</taxon>
        <taxon>Daphnia</taxon>
    </lineage>
</organism>